<feature type="chain" id="PRO_5004162885" description="Serine aminopeptidase S33 domain-containing protein" evidence="1">
    <location>
        <begin position="20"/>
        <end position="225"/>
    </location>
</feature>
<dbReference type="InterPro" id="IPR029058">
    <property type="entry name" value="AB_hydrolase_fold"/>
</dbReference>
<proteinExistence type="predicted"/>
<dbReference type="InterPro" id="IPR050266">
    <property type="entry name" value="AB_hydrolase_sf"/>
</dbReference>
<sequence length="225" mass="24069" precursor="true">MTVVRTLIAALVWAGLTCAQNPISFATTDGWTIRADLYGKSERCVVLAHGGRFEKGSWEKQARVLVKAGFCVLAIDLRGFGLSKEGPQSARSDFGSPLDVLGAVRYLHEKGAKTVSVVGASMGGDAAEGALAEAKPGEIDRVVLLAHGAYGPAEGLKGRKLFIVSRDDVGSGDKPRLDKIRAQYEKAPGPKELVVLEGSAHAQFMFETDQGERLMQEILRFLSAP</sequence>
<reference evidence="3" key="1">
    <citation type="submission" date="2006-10" db="EMBL/GenBank/DDBJ databases">
        <title>Complete sequence of Solibacter usitatus Ellin6076.</title>
        <authorList>
            <consortium name="US DOE Joint Genome Institute"/>
            <person name="Copeland A."/>
            <person name="Lucas S."/>
            <person name="Lapidus A."/>
            <person name="Barry K."/>
            <person name="Detter J.C."/>
            <person name="Glavina del Rio T."/>
            <person name="Hammon N."/>
            <person name="Israni S."/>
            <person name="Dalin E."/>
            <person name="Tice H."/>
            <person name="Pitluck S."/>
            <person name="Thompson L.S."/>
            <person name="Brettin T."/>
            <person name="Bruce D."/>
            <person name="Han C."/>
            <person name="Tapia R."/>
            <person name="Gilna P."/>
            <person name="Schmutz J."/>
            <person name="Larimer F."/>
            <person name="Land M."/>
            <person name="Hauser L."/>
            <person name="Kyrpides N."/>
            <person name="Mikhailova N."/>
            <person name="Janssen P.H."/>
            <person name="Kuske C.R."/>
            <person name="Richardson P."/>
        </authorList>
    </citation>
    <scope>NUCLEOTIDE SEQUENCE</scope>
    <source>
        <strain evidence="3">Ellin6076</strain>
    </source>
</reference>
<dbReference type="InParanoid" id="Q01Y64"/>
<keyword evidence="1" id="KW-0732">Signal</keyword>
<evidence type="ECO:0000313" key="3">
    <source>
        <dbReference type="EMBL" id="ABJ85401.1"/>
    </source>
</evidence>
<organism evidence="3">
    <name type="scientific">Solibacter usitatus (strain Ellin6076)</name>
    <dbReference type="NCBI Taxonomy" id="234267"/>
    <lineage>
        <taxon>Bacteria</taxon>
        <taxon>Pseudomonadati</taxon>
        <taxon>Acidobacteriota</taxon>
        <taxon>Terriglobia</taxon>
        <taxon>Bryobacterales</taxon>
        <taxon>Solibacteraceae</taxon>
        <taxon>Candidatus Solibacter</taxon>
    </lineage>
</organism>
<dbReference type="OrthoDB" id="9780765at2"/>
<protein>
    <recommendedName>
        <fullName evidence="2">Serine aminopeptidase S33 domain-containing protein</fullName>
    </recommendedName>
</protein>
<gene>
    <name evidence="3" type="ordered locus">Acid_4440</name>
</gene>
<name>Q01Y64_SOLUE</name>
<dbReference type="GO" id="GO:0016020">
    <property type="term" value="C:membrane"/>
    <property type="evidence" value="ECO:0007669"/>
    <property type="project" value="TreeGrafter"/>
</dbReference>
<dbReference type="AlphaFoldDB" id="Q01Y64"/>
<dbReference type="EMBL" id="CP000473">
    <property type="protein sequence ID" value="ABJ85401.1"/>
    <property type="molecule type" value="Genomic_DNA"/>
</dbReference>
<evidence type="ECO:0000259" key="2">
    <source>
        <dbReference type="Pfam" id="PF12146"/>
    </source>
</evidence>
<dbReference type="InterPro" id="IPR022742">
    <property type="entry name" value="Hydrolase_4"/>
</dbReference>
<feature type="signal peptide" evidence="1">
    <location>
        <begin position="1"/>
        <end position="19"/>
    </location>
</feature>
<feature type="domain" description="Serine aminopeptidase S33" evidence="2">
    <location>
        <begin position="40"/>
        <end position="146"/>
    </location>
</feature>
<dbReference type="KEGG" id="sus:Acid_4440"/>
<dbReference type="STRING" id="234267.Acid_4440"/>
<dbReference type="eggNOG" id="COG1073">
    <property type="taxonomic scope" value="Bacteria"/>
</dbReference>
<evidence type="ECO:0000256" key="1">
    <source>
        <dbReference type="SAM" id="SignalP"/>
    </source>
</evidence>
<dbReference type="PANTHER" id="PTHR43798:SF33">
    <property type="entry name" value="HYDROLASE, PUTATIVE (AFU_ORTHOLOGUE AFUA_2G14860)-RELATED"/>
    <property type="match status" value="1"/>
</dbReference>
<dbReference type="HOGENOM" id="CLU_1229221_0_0_0"/>
<accession>Q01Y64</accession>
<dbReference type="Pfam" id="PF12146">
    <property type="entry name" value="Hydrolase_4"/>
    <property type="match status" value="1"/>
</dbReference>
<dbReference type="Gene3D" id="3.40.50.1820">
    <property type="entry name" value="alpha/beta hydrolase"/>
    <property type="match status" value="1"/>
</dbReference>
<dbReference type="PANTHER" id="PTHR43798">
    <property type="entry name" value="MONOACYLGLYCEROL LIPASE"/>
    <property type="match status" value="1"/>
</dbReference>
<dbReference type="SUPFAM" id="SSF53474">
    <property type="entry name" value="alpha/beta-Hydrolases"/>
    <property type="match status" value="1"/>
</dbReference>